<evidence type="ECO:0000256" key="1">
    <source>
        <dbReference type="ARBA" id="ARBA00022801"/>
    </source>
</evidence>
<protein>
    <submittedName>
        <fullName evidence="3">Unannotated protein</fullName>
    </submittedName>
</protein>
<dbReference type="EMBL" id="CAFBMB010000102">
    <property type="protein sequence ID" value="CAB4905411.1"/>
    <property type="molecule type" value="Genomic_DNA"/>
</dbReference>
<dbReference type="InterPro" id="IPR036380">
    <property type="entry name" value="Isochorismatase-like_sf"/>
</dbReference>
<dbReference type="Gene3D" id="3.40.50.850">
    <property type="entry name" value="Isochorismatase-like"/>
    <property type="match status" value="1"/>
</dbReference>
<proteinExistence type="predicted"/>
<dbReference type="PANTHER" id="PTHR43540">
    <property type="entry name" value="PEROXYUREIDOACRYLATE/UREIDOACRYLATE AMIDOHYDROLASE-RELATED"/>
    <property type="match status" value="1"/>
</dbReference>
<dbReference type="InterPro" id="IPR050272">
    <property type="entry name" value="Isochorismatase-like_hydrls"/>
</dbReference>
<keyword evidence="1" id="KW-0378">Hydrolase</keyword>
<dbReference type="GO" id="GO:0016787">
    <property type="term" value="F:hydrolase activity"/>
    <property type="evidence" value="ECO:0007669"/>
    <property type="project" value="UniProtKB-KW"/>
</dbReference>
<dbReference type="PANTHER" id="PTHR43540:SF1">
    <property type="entry name" value="ISOCHORISMATASE HYDROLASE"/>
    <property type="match status" value="1"/>
</dbReference>
<dbReference type="SUPFAM" id="SSF52499">
    <property type="entry name" value="Isochorismatase-like hydrolases"/>
    <property type="match status" value="1"/>
</dbReference>
<evidence type="ECO:0000313" key="3">
    <source>
        <dbReference type="EMBL" id="CAB4905411.1"/>
    </source>
</evidence>
<reference evidence="3" key="1">
    <citation type="submission" date="2020-05" db="EMBL/GenBank/DDBJ databases">
        <authorList>
            <person name="Chiriac C."/>
            <person name="Salcher M."/>
            <person name="Ghai R."/>
            <person name="Kavagutti S V."/>
        </authorList>
    </citation>
    <scope>NUCLEOTIDE SEQUENCE</scope>
</reference>
<evidence type="ECO:0000259" key="2">
    <source>
        <dbReference type="Pfam" id="PF00857"/>
    </source>
</evidence>
<feature type="domain" description="Isochorismatase-like" evidence="2">
    <location>
        <begin position="28"/>
        <end position="203"/>
    </location>
</feature>
<accession>A0A6J7GAU7</accession>
<dbReference type="Pfam" id="PF00857">
    <property type="entry name" value="Isochorismatase"/>
    <property type="match status" value="1"/>
</dbReference>
<dbReference type="InterPro" id="IPR000868">
    <property type="entry name" value="Isochorismatase-like_dom"/>
</dbReference>
<organism evidence="3">
    <name type="scientific">freshwater metagenome</name>
    <dbReference type="NCBI Taxonomy" id="449393"/>
    <lineage>
        <taxon>unclassified sequences</taxon>
        <taxon>metagenomes</taxon>
        <taxon>ecological metagenomes</taxon>
    </lineage>
</organism>
<dbReference type="AlphaFoldDB" id="A0A6J7GAU7"/>
<name>A0A6J7GAU7_9ZZZZ</name>
<gene>
    <name evidence="3" type="ORF">UFOPK3516_01161</name>
</gene>
<sequence length="215" mass="22860">MNDARARDEEFFAARGFGLTIGYGKSPAVLSIDFINAFTDPTQPLGSDLSAEIQNARKVLDVARSQGIPIIHTAVSYDDPGLADAGVWALKQAGVVSLRAGTPLVECDTRIGVQPGENVLVKKYASAFFGTDLVPRLVSNRIDTVLIVGCTTSGCVRATAVDAVQNGFRPIVVAEAVGDRSSAAHDQALFDLQQKYADVVTLESALDYLRTLESS</sequence>